<feature type="domain" description="Flavodoxin-like" evidence="9">
    <location>
        <begin position="4"/>
        <end position="143"/>
    </location>
</feature>
<evidence type="ECO:0000256" key="8">
    <source>
        <dbReference type="RuleBase" id="RU367037"/>
    </source>
</evidence>
<dbReference type="RefSeq" id="WP_057905068.1">
    <property type="nucleotide sequence ID" value="NZ_AZDA01000092.1"/>
</dbReference>
<name>A0A0R1GK18_9LACO</name>
<dbReference type="OrthoDB" id="9790745at2"/>
<dbReference type="AlphaFoldDB" id="A0A0R1GK18"/>
<dbReference type="GO" id="GO:0009055">
    <property type="term" value="F:electron transfer activity"/>
    <property type="evidence" value="ECO:0007669"/>
    <property type="project" value="UniProtKB-UniRule"/>
</dbReference>
<keyword evidence="4 8" id="KW-0813">Transport</keyword>
<evidence type="ECO:0000259" key="9">
    <source>
        <dbReference type="PROSITE" id="PS50902"/>
    </source>
</evidence>
<dbReference type="PANTHER" id="PTHR42809:SF1">
    <property type="entry name" value="FLAVODOXIN 1"/>
    <property type="match status" value="1"/>
</dbReference>
<dbReference type="GO" id="GO:0010181">
    <property type="term" value="F:FMN binding"/>
    <property type="evidence" value="ECO:0007669"/>
    <property type="project" value="UniProtKB-UniRule"/>
</dbReference>
<organism evidence="10 11">
    <name type="scientific">Loigolactobacillus bifermentans DSM 20003</name>
    <dbReference type="NCBI Taxonomy" id="1423726"/>
    <lineage>
        <taxon>Bacteria</taxon>
        <taxon>Bacillati</taxon>
        <taxon>Bacillota</taxon>
        <taxon>Bacilli</taxon>
        <taxon>Lactobacillales</taxon>
        <taxon>Lactobacillaceae</taxon>
        <taxon>Loigolactobacillus</taxon>
    </lineage>
</organism>
<dbReference type="STRING" id="1423726.FC07_GL000637"/>
<reference evidence="10 11" key="1">
    <citation type="journal article" date="2015" name="Genome Announc.">
        <title>Expanding the biotechnology potential of lactobacilli through comparative genomics of 213 strains and associated genera.</title>
        <authorList>
            <person name="Sun Z."/>
            <person name="Harris H.M."/>
            <person name="McCann A."/>
            <person name="Guo C."/>
            <person name="Argimon S."/>
            <person name="Zhang W."/>
            <person name="Yang X."/>
            <person name="Jeffery I.B."/>
            <person name="Cooney J.C."/>
            <person name="Kagawa T.F."/>
            <person name="Liu W."/>
            <person name="Song Y."/>
            <person name="Salvetti E."/>
            <person name="Wrobel A."/>
            <person name="Rasinkangas P."/>
            <person name="Parkhill J."/>
            <person name="Rea M.C."/>
            <person name="O'Sullivan O."/>
            <person name="Ritari J."/>
            <person name="Douillard F.P."/>
            <person name="Paul Ross R."/>
            <person name="Yang R."/>
            <person name="Briner A.E."/>
            <person name="Felis G.E."/>
            <person name="de Vos W.M."/>
            <person name="Barrangou R."/>
            <person name="Klaenhammer T.R."/>
            <person name="Caufield P.W."/>
            <person name="Cui Y."/>
            <person name="Zhang H."/>
            <person name="O'Toole P.W."/>
        </authorList>
    </citation>
    <scope>NUCLEOTIDE SEQUENCE [LARGE SCALE GENOMIC DNA]</scope>
    <source>
        <strain evidence="10 11">DSM 20003</strain>
    </source>
</reference>
<accession>A0A0R1GK18</accession>
<dbReference type="GO" id="GO:0016651">
    <property type="term" value="F:oxidoreductase activity, acting on NAD(P)H"/>
    <property type="evidence" value="ECO:0007669"/>
    <property type="project" value="UniProtKB-ARBA"/>
</dbReference>
<dbReference type="InterPro" id="IPR029039">
    <property type="entry name" value="Flavoprotein-like_sf"/>
</dbReference>
<dbReference type="EMBL" id="AZDA01000092">
    <property type="protein sequence ID" value="KRK34428.1"/>
    <property type="molecule type" value="Genomic_DNA"/>
</dbReference>
<evidence type="ECO:0000256" key="5">
    <source>
        <dbReference type="ARBA" id="ARBA00022630"/>
    </source>
</evidence>
<dbReference type="Pfam" id="PF00258">
    <property type="entry name" value="Flavodoxin_1"/>
    <property type="match status" value="1"/>
</dbReference>
<comment type="function">
    <text evidence="2 8">Low-potential electron donor to a number of redox enzymes.</text>
</comment>
<sequence>MARAKIVYASMTGNNEEIADIISEAFENLNVDVEVEEISQADPADFEDVDICVVATYTYGEGDMPDEAIDFYEDLLEEQLDGKVYGVCGSGDSFYDHFAKSVDDFDAAFAKTGAQKSATTVKVDLEANGDDIEHLEAFAKALAEAAE</sequence>
<evidence type="ECO:0000313" key="11">
    <source>
        <dbReference type="Proteomes" id="UP000051461"/>
    </source>
</evidence>
<keyword evidence="7 8" id="KW-0249">Electron transport</keyword>
<evidence type="ECO:0000256" key="4">
    <source>
        <dbReference type="ARBA" id="ARBA00022448"/>
    </source>
</evidence>
<dbReference type="InterPro" id="IPR001094">
    <property type="entry name" value="Flavdoxin-like"/>
</dbReference>
<dbReference type="NCBIfam" id="NF005587">
    <property type="entry name" value="PRK07308.1"/>
    <property type="match status" value="1"/>
</dbReference>
<dbReference type="Proteomes" id="UP000051461">
    <property type="component" value="Unassembled WGS sequence"/>
</dbReference>
<evidence type="ECO:0000256" key="7">
    <source>
        <dbReference type="ARBA" id="ARBA00022982"/>
    </source>
</evidence>
<dbReference type="PROSITE" id="PS50902">
    <property type="entry name" value="FLAVODOXIN_LIKE"/>
    <property type="match status" value="1"/>
</dbReference>
<dbReference type="Gene3D" id="3.40.50.360">
    <property type="match status" value="1"/>
</dbReference>
<protein>
    <recommendedName>
        <fullName evidence="8">Flavodoxin</fullName>
    </recommendedName>
</protein>
<gene>
    <name evidence="10" type="ORF">FC07_GL000637</name>
</gene>
<dbReference type="PRINTS" id="PR00369">
    <property type="entry name" value="FLAVODOXIN"/>
</dbReference>
<evidence type="ECO:0000256" key="3">
    <source>
        <dbReference type="ARBA" id="ARBA00005267"/>
    </source>
</evidence>
<dbReference type="InterPro" id="IPR008254">
    <property type="entry name" value="Flavodoxin/NO_synth"/>
</dbReference>
<dbReference type="InterPro" id="IPR050619">
    <property type="entry name" value="Flavodoxin"/>
</dbReference>
<keyword evidence="11" id="KW-1185">Reference proteome</keyword>
<comment type="cofactor">
    <cofactor evidence="1 8">
        <name>FMN</name>
        <dbReference type="ChEBI" id="CHEBI:58210"/>
    </cofactor>
</comment>
<dbReference type="PATRIC" id="fig|1423726.3.peg.660"/>
<dbReference type="InterPro" id="IPR010087">
    <property type="entry name" value="Flav_short"/>
</dbReference>
<keyword evidence="6 8" id="KW-0288">FMN</keyword>
<proteinExistence type="inferred from homology"/>
<keyword evidence="5 8" id="KW-0285">Flavoprotein</keyword>
<evidence type="ECO:0000256" key="2">
    <source>
        <dbReference type="ARBA" id="ARBA00003297"/>
    </source>
</evidence>
<comment type="caution">
    <text evidence="10">The sequence shown here is derived from an EMBL/GenBank/DDBJ whole genome shotgun (WGS) entry which is preliminary data.</text>
</comment>
<dbReference type="SUPFAM" id="SSF52218">
    <property type="entry name" value="Flavoproteins"/>
    <property type="match status" value="1"/>
</dbReference>
<evidence type="ECO:0000256" key="6">
    <source>
        <dbReference type="ARBA" id="ARBA00022643"/>
    </source>
</evidence>
<comment type="similarity">
    <text evidence="3 8">Belongs to the flavodoxin family.</text>
</comment>
<dbReference type="NCBIfam" id="TIGR01753">
    <property type="entry name" value="flav_short"/>
    <property type="match status" value="1"/>
</dbReference>
<dbReference type="PANTHER" id="PTHR42809">
    <property type="entry name" value="FLAVODOXIN 2"/>
    <property type="match status" value="1"/>
</dbReference>
<evidence type="ECO:0000256" key="1">
    <source>
        <dbReference type="ARBA" id="ARBA00001917"/>
    </source>
</evidence>
<evidence type="ECO:0000313" key="10">
    <source>
        <dbReference type="EMBL" id="KRK34428.1"/>
    </source>
</evidence>